<dbReference type="Pfam" id="PF02321">
    <property type="entry name" value="OEP"/>
    <property type="match status" value="2"/>
</dbReference>
<feature type="signal peptide" evidence="2">
    <location>
        <begin position="1"/>
        <end position="20"/>
    </location>
</feature>
<dbReference type="AlphaFoldDB" id="A0A2P8QYF0"/>
<organism evidence="3 4">
    <name type="scientific">Campylobacter blaseri</name>
    <dbReference type="NCBI Taxonomy" id="2042961"/>
    <lineage>
        <taxon>Bacteria</taxon>
        <taxon>Pseudomonadati</taxon>
        <taxon>Campylobacterota</taxon>
        <taxon>Epsilonproteobacteria</taxon>
        <taxon>Campylobacterales</taxon>
        <taxon>Campylobacteraceae</taxon>
        <taxon>Campylobacter</taxon>
    </lineage>
</organism>
<dbReference type="Proteomes" id="UP000240535">
    <property type="component" value="Unassembled WGS sequence"/>
</dbReference>
<dbReference type="EMBL" id="PDHH01000010">
    <property type="protein sequence ID" value="PSM51274.1"/>
    <property type="molecule type" value="Genomic_DNA"/>
</dbReference>
<evidence type="ECO:0000256" key="1">
    <source>
        <dbReference type="ARBA" id="ARBA00007613"/>
    </source>
</evidence>
<dbReference type="SUPFAM" id="SSF56954">
    <property type="entry name" value="Outer membrane efflux proteins (OEP)"/>
    <property type="match status" value="1"/>
</dbReference>
<protein>
    <recommendedName>
        <fullName evidence="5">Transporter</fullName>
    </recommendedName>
</protein>
<dbReference type="InterPro" id="IPR010131">
    <property type="entry name" value="MdtP/NodT-like"/>
</dbReference>
<dbReference type="PANTHER" id="PTHR30203">
    <property type="entry name" value="OUTER MEMBRANE CATION EFFLUX PROTEIN"/>
    <property type="match status" value="1"/>
</dbReference>
<gene>
    <name evidence="3" type="ORF">CQ405_09155</name>
</gene>
<evidence type="ECO:0000313" key="4">
    <source>
        <dbReference type="Proteomes" id="UP000240535"/>
    </source>
</evidence>
<dbReference type="OrthoDB" id="5363612at2"/>
<sequence length="435" mass="50394">MKKLITLAFITISLLNLAFANEVKFSFEYLLDRAKKDSPTLNIKDIDIKLAKEDTKFQKADFYPRLIFSASSQYSDTFDKNYNSIYVGETGLPTSTSYQNQASIILRYDIFTFGKDTLELKASKENIIKSTYDKCNYEVELSLNLLENYKKALELKNNISIYTKLEDSYNKLNTYAKRLKNAGELSSIDTNNYKLKLLDVKTRLKTLKIEAKTILSTIMVLTSTKINSLDELANFSDEMGIYNFTDFNNTYEAKFLDSELKSIKLSKEALEKEYYPTISLYAKYNFYGSDRNNYERAYKDMDRHGYEVGVTFTWELYDGGRRKAKITKLELEKQKLAYKKAQAKLEYQKQIDDLNAYLEAKDETKELLNQIHKDTKKQTDQINKLYLSGESNKIEILESLVNSLSKELELNNHIINSQSNSIKATILSSQIKECH</sequence>
<dbReference type="Gene3D" id="1.20.1600.10">
    <property type="entry name" value="Outer membrane efflux proteins (OEP)"/>
    <property type="match status" value="1"/>
</dbReference>
<accession>A0A2P8QYF0</accession>
<dbReference type="RefSeq" id="WP_106872928.1">
    <property type="nucleotide sequence ID" value="NZ_CP053841.1"/>
</dbReference>
<reference evidence="4" key="1">
    <citation type="submission" date="2017-10" db="EMBL/GenBank/DDBJ databases">
        <title>Campylobacter species from seals.</title>
        <authorList>
            <person name="Gilbert M.J."/>
            <person name="Zomer A.L."/>
            <person name="Timmerman A.J."/>
            <person name="Duim B."/>
            <person name="Wagenaar J.A."/>
        </authorList>
    </citation>
    <scope>NUCLEOTIDE SEQUENCE [LARGE SCALE GENOMIC DNA]</scope>
    <source>
        <strain evidence="4">17S00004-5</strain>
    </source>
</reference>
<evidence type="ECO:0008006" key="5">
    <source>
        <dbReference type="Google" id="ProtNLM"/>
    </source>
</evidence>
<evidence type="ECO:0000313" key="3">
    <source>
        <dbReference type="EMBL" id="PSM51274.1"/>
    </source>
</evidence>
<dbReference type="InterPro" id="IPR003423">
    <property type="entry name" value="OMP_efflux"/>
</dbReference>
<comment type="caution">
    <text evidence="3">The sequence shown here is derived from an EMBL/GenBank/DDBJ whole genome shotgun (WGS) entry which is preliminary data.</text>
</comment>
<evidence type="ECO:0000256" key="2">
    <source>
        <dbReference type="SAM" id="SignalP"/>
    </source>
</evidence>
<comment type="similarity">
    <text evidence="1">Belongs to the outer membrane factor (OMF) (TC 1.B.17) family.</text>
</comment>
<proteinExistence type="inferred from homology"/>
<dbReference type="PANTHER" id="PTHR30203:SF30">
    <property type="entry name" value="OUTER MEMBRANE PROTEIN-RELATED"/>
    <property type="match status" value="1"/>
</dbReference>
<keyword evidence="4" id="KW-1185">Reference proteome</keyword>
<keyword evidence="2" id="KW-0732">Signal</keyword>
<feature type="chain" id="PRO_5015180424" description="Transporter" evidence="2">
    <location>
        <begin position="21"/>
        <end position="435"/>
    </location>
</feature>
<name>A0A2P8QYF0_9BACT</name>
<dbReference type="GO" id="GO:0015562">
    <property type="term" value="F:efflux transmembrane transporter activity"/>
    <property type="evidence" value="ECO:0007669"/>
    <property type="project" value="InterPro"/>
</dbReference>